<protein>
    <submittedName>
        <fullName evidence="1">Uncharacterized protein</fullName>
    </submittedName>
</protein>
<dbReference type="Proteomes" id="UP000000852">
    <property type="component" value="Chromosome"/>
</dbReference>
<evidence type="ECO:0000313" key="2">
    <source>
        <dbReference type="Proteomes" id="UP000000852"/>
    </source>
</evidence>
<name>C6XVH3_PEDHD</name>
<dbReference type="EMBL" id="CP001681">
    <property type="protein sequence ID" value="ACU04039.1"/>
    <property type="molecule type" value="Genomic_DNA"/>
</dbReference>
<organism evidence="1 2">
    <name type="scientific">Pedobacter heparinus (strain ATCC 13125 / DSM 2366 / CIP 104194 / JCM 7457 / NBRC 12017 / NCIMB 9290 / NRRL B-14731 / HIM 762-3)</name>
    <dbReference type="NCBI Taxonomy" id="485917"/>
    <lineage>
        <taxon>Bacteria</taxon>
        <taxon>Pseudomonadati</taxon>
        <taxon>Bacteroidota</taxon>
        <taxon>Sphingobacteriia</taxon>
        <taxon>Sphingobacteriales</taxon>
        <taxon>Sphingobacteriaceae</taxon>
        <taxon>Pedobacter</taxon>
    </lineage>
</organism>
<evidence type="ECO:0000313" key="1">
    <source>
        <dbReference type="EMBL" id="ACU04039.1"/>
    </source>
</evidence>
<sequence length="128" mass="14822">MSKHLLLLNLYLMKDNLGSLVLKYGDVSARIDRMCAALQFAGRMKQLIMAIDTGASQDCAYRLTNLKGLEWILNCRVVKGMVALELWLEKLGCNERLVVPFDWRGSVEEFRNAINRMIDRMPAYQFYR</sequence>
<gene>
    <name evidence="1" type="ordered locus">Phep_1831</name>
</gene>
<accession>C6XVH3</accession>
<dbReference type="KEGG" id="phe:Phep_1831"/>
<keyword evidence="2" id="KW-1185">Reference proteome</keyword>
<proteinExistence type="predicted"/>
<dbReference type="HOGENOM" id="CLU_2070847_0_0_10"/>
<dbReference type="STRING" id="485917.Phep_1831"/>
<dbReference type="AlphaFoldDB" id="C6XVH3"/>
<reference evidence="1 2" key="1">
    <citation type="journal article" date="2009" name="Stand. Genomic Sci.">
        <title>Complete genome sequence of Pedobacter heparinus type strain (HIM 762-3).</title>
        <authorList>
            <person name="Han C."/>
            <person name="Spring S."/>
            <person name="Lapidus A."/>
            <person name="Del Rio T.G."/>
            <person name="Tice H."/>
            <person name="Copeland A."/>
            <person name="Cheng J.F."/>
            <person name="Lucas S."/>
            <person name="Chen F."/>
            <person name="Nolan M."/>
            <person name="Bruce D."/>
            <person name="Goodwin L."/>
            <person name="Pitluck S."/>
            <person name="Ivanova N."/>
            <person name="Mavromatis K."/>
            <person name="Mikhailova N."/>
            <person name="Pati A."/>
            <person name="Chen A."/>
            <person name="Palaniappan K."/>
            <person name="Land M."/>
            <person name="Hauser L."/>
            <person name="Chang Y.J."/>
            <person name="Jeffries C.C."/>
            <person name="Saunders E."/>
            <person name="Chertkov O."/>
            <person name="Brettin T."/>
            <person name="Goker M."/>
            <person name="Rohde M."/>
            <person name="Bristow J."/>
            <person name="Eisen J.A."/>
            <person name="Markowitz V."/>
            <person name="Hugenholtz P."/>
            <person name="Kyrpides N.C."/>
            <person name="Klenk H.P."/>
            <person name="Detter J.C."/>
        </authorList>
    </citation>
    <scope>NUCLEOTIDE SEQUENCE [LARGE SCALE GENOMIC DNA]</scope>
    <source>
        <strain evidence="2">ATCC 13125 / DSM 2366 / CIP 104194 / JCM 7457 / NBRC 12017 / NCIMB 9290 / NRRL B-14731 / HIM 762-3</strain>
    </source>
</reference>